<dbReference type="OrthoDB" id="8410845at2"/>
<comment type="caution">
    <text evidence="1">The sequence shown here is derived from an EMBL/GenBank/DDBJ whole genome shotgun (WGS) entry which is preliminary data.</text>
</comment>
<protein>
    <submittedName>
        <fullName evidence="1">Uncharacterized protein</fullName>
    </submittedName>
</protein>
<dbReference type="AlphaFoldDB" id="A0A6N8TQ01"/>
<name>A0A6N8TQ01_SHIZO</name>
<proteinExistence type="predicted"/>
<reference evidence="1 2" key="1">
    <citation type="submission" date="2019-12" db="EMBL/GenBank/DDBJ databases">
        <title>Shinella granuli gen. nov., sp. nov., and proposal of the reclassification of Zoogloea ramigera ATCC 19623 as Shinella zoogloeoides sp. nov.</title>
        <authorList>
            <person name="Gao J."/>
        </authorList>
    </citation>
    <scope>NUCLEOTIDE SEQUENCE [LARGE SCALE GENOMIC DNA]</scope>
    <source>
        <strain evidence="1 2">DSM 287</strain>
    </source>
</reference>
<sequence length="222" mass="24704">MTSKSTLKQRSERSCVAKLLKIRAKLATVGTLEAPQSRKYAVKIYRIVSRLSSDIDEWQTFCEHPEWASEKRKPQPGKHKGDPPLRFAIKFAVGFGPNASGSWVRTFNGLLLGAWSERLVSAKVDEHVKGIQEDKHTKAAAARDKRRENSTQTVKLTPSRFSKPLLAKEGEHYVKAELKITVQSGQKTVFEIAGLGRKALKSFGLLKLEKPKPAKKPTSAGK</sequence>
<organism evidence="1 2">
    <name type="scientific">Shinella zoogloeoides</name>
    <name type="common">Crabtreella saccharophila</name>
    <dbReference type="NCBI Taxonomy" id="352475"/>
    <lineage>
        <taxon>Bacteria</taxon>
        <taxon>Pseudomonadati</taxon>
        <taxon>Pseudomonadota</taxon>
        <taxon>Alphaproteobacteria</taxon>
        <taxon>Hyphomicrobiales</taxon>
        <taxon>Rhizobiaceae</taxon>
        <taxon>Shinella</taxon>
    </lineage>
</organism>
<gene>
    <name evidence="1" type="ORF">GR156_22895</name>
</gene>
<dbReference type="RefSeq" id="WP_160788266.1">
    <property type="nucleotide sequence ID" value="NZ_CP086610.1"/>
</dbReference>
<evidence type="ECO:0000313" key="1">
    <source>
        <dbReference type="EMBL" id="MXO03140.1"/>
    </source>
</evidence>
<dbReference type="EMBL" id="WUML01000071">
    <property type="protein sequence ID" value="MXO03140.1"/>
    <property type="molecule type" value="Genomic_DNA"/>
</dbReference>
<dbReference type="Proteomes" id="UP000440304">
    <property type="component" value="Unassembled WGS sequence"/>
</dbReference>
<accession>A0A6N8TQ01</accession>
<evidence type="ECO:0000313" key="2">
    <source>
        <dbReference type="Proteomes" id="UP000440304"/>
    </source>
</evidence>